<organism evidence="1 2">
    <name type="scientific">Sphingomonas carotinifaciens</name>
    <dbReference type="NCBI Taxonomy" id="1166323"/>
    <lineage>
        <taxon>Bacteria</taxon>
        <taxon>Pseudomonadati</taxon>
        <taxon>Pseudomonadota</taxon>
        <taxon>Alphaproteobacteria</taxon>
        <taxon>Sphingomonadales</taxon>
        <taxon>Sphingomonadaceae</taxon>
        <taxon>Sphingomonas</taxon>
    </lineage>
</organism>
<dbReference type="RefSeq" id="WP_149683484.1">
    <property type="nucleotide sequence ID" value="NZ_FNBI01000011.1"/>
</dbReference>
<dbReference type="AlphaFoldDB" id="A0A6N8M131"/>
<evidence type="ECO:0000313" key="1">
    <source>
        <dbReference type="EMBL" id="MWC45548.1"/>
    </source>
</evidence>
<gene>
    <name evidence="1" type="ORF">GQR91_18190</name>
</gene>
<sequence length="86" mass="9342">MAADQNRSFERHGIAVQHAGHQKHEAALHRGAAPVLRKTFHQVSVIESTNFAPVGAVAEAFSPAESLRLRAFDDQQALTRIASRSA</sequence>
<reference evidence="1 2" key="1">
    <citation type="submission" date="2019-12" db="EMBL/GenBank/DDBJ databases">
        <authorList>
            <person name="Zheng J."/>
        </authorList>
    </citation>
    <scope>NUCLEOTIDE SEQUENCE [LARGE SCALE GENOMIC DNA]</scope>
    <source>
        <strain evidence="1 2">DSM 27347</strain>
    </source>
</reference>
<accession>A0A6N8M131</accession>
<proteinExistence type="predicted"/>
<dbReference type="EMBL" id="WSUT01000006">
    <property type="protein sequence ID" value="MWC45548.1"/>
    <property type="molecule type" value="Genomic_DNA"/>
</dbReference>
<comment type="caution">
    <text evidence="1">The sequence shown here is derived from an EMBL/GenBank/DDBJ whole genome shotgun (WGS) entry which is preliminary data.</text>
</comment>
<name>A0A6N8M131_9SPHN</name>
<evidence type="ECO:0000313" key="2">
    <source>
        <dbReference type="Proteomes" id="UP000436801"/>
    </source>
</evidence>
<protein>
    <submittedName>
        <fullName evidence="1">Uncharacterized protein</fullName>
    </submittedName>
</protein>
<dbReference type="Proteomes" id="UP000436801">
    <property type="component" value="Unassembled WGS sequence"/>
</dbReference>